<protein>
    <submittedName>
        <fullName evidence="2">Uncharacterized protein</fullName>
    </submittedName>
</protein>
<feature type="compositionally biased region" description="Polar residues" evidence="1">
    <location>
        <begin position="50"/>
        <end position="60"/>
    </location>
</feature>
<evidence type="ECO:0000256" key="1">
    <source>
        <dbReference type="SAM" id="MobiDB-lite"/>
    </source>
</evidence>
<comment type="caution">
    <text evidence="2">The sequence shown here is derived from an EMBL/GenBank/DDBJ whole genome shotgun (WGS) entry which is preliminary data.</text>
</comment>
<dbReference type="EMBL" id="JWZX01000032">
    <property type="protein sequence ID" value="KOO53844.1"/>
    <property type="molecule type" value="Genomic_DNA"/>
</dbReference>
<gene>
    <name evidence="2" type="ORF">Ctob_015757</name>
</gene>
<dbReference type="Proteomes" id="UP000037460">
    <property type="component" value="Unassembled WGS sequence"/>
</dbReference>
<reference evidence="3" key="1">
    <citation type="journal article" date="2015" name="PLoS Genet.">
        <title>Genome Sequence and Transcriptome Analyses of Chrysochromulina tobin: Metabolic Tools for Enhanced Algal Fitness in the Prominent Order Prymnesiales (Haptophyceae).</title>
        <authorList>
            <person name="Hovde B.T."/>
            <person name="Deodato C.R."/>
            <person name="Hunsperger H.M."/>
            <person name="Ryken S.A."/>
            <person name="Yost W."/>
            <person name="Jha R.K."/>
            <person name="Patterson J."/>
            <person name="Monnat R.J. Jr."/>
            <person name="Barlow S.B."/>
            <person name="Starkenburg S.R."/>
            <person name="Cattolico R.A."/>
        </authorList>
    </citation>
    <scope>NUCLEOTIDE SEQUENCE</scope>
    <source>
        <strain evidence="3">CCMP291</strain>
    </source>
</reference>
<organism evidence="2 3">
    <name type="scientific">Chrysochromulina tobinii</name>
    <dbReference type="NCBI Taxonomy" id="1460289"/>
    <lineage>
        <taxon>Eukaryota</taxon>
        <taxon>Haptista</taxon>
        <taxon>Haptophyta</taxon>
        <taxon>Prymnesiophyceae</taxon>
        <taxon>Prymnesiales</taxon>
        <taxon>Chrysochromulinaceae</taxon>
        <taxon>Chrysochromulina</taxon>
    </lineage>
</organism>
<dbReference type="Gene3D" id="1.10.10.60">
    <property type="entry name" value="Homeodomain-like"/>
    <property type="match status" value="1"/>
</dbReference>
<dbReference type="AlphaFoldDB" id="A0A0M0LS18"/>
<name>A0A0M0LS18_9EUKA</name>
<proteinExistence type="predicted"/>
<feature type="region of interest" description="Disordered" evidence="1">
    <location>
        <begin position="1"/>
        <end position="67"/>
    </location>
</feature>
<feature type="compositionally biased region" description="Basic and acidic residues" evidence="1">
    <location>
        <begin position="29"/>
        <end position="40"/>
    </location>
</feature>
<sequence length="592" mass="62586">MKRRRSDPREVEDDKSEDLPGGTTLPKGGGDRPRRSRAGDTDTAEASGRATISDTAQPSQGVAAGAGGDAESVAVTFSWRDPHGVKLARLRASVAHQLKAQGWTEAEIAPLVAGLGVRGTPPSSTVEQKRLALEELLDALRGFDFYKDKKLFAALTAGLRAFRKGDHTPLLVSLKEPTEAGVCKAPAGAPTHTLEACIAKINAAAAAQGEDMPELAHVDGADWAAQPLGATGEIFRAMLLALGPYADGVGFGNTYAQIVPFKEAQPIRLQGNVLAPLEGAFEAAHAMLEFFKNVLGVRATVAMGVYSYEAWRGCIKRWAVEHGKRSAVLHDVIETPTGTVEMEWTAAMLGEEQGVVAAARTEHAVLLHDLDKKTRFLGAFDLAAMLAGTPIPTERLEALALASSTFRGYLTSDPEARAAGGIASCAAQGRELLGLSGVQEGALDGVSAEDAMEHRGRVLGFEYGAAGGIASCAARGREELVLSGVPEGALEAVSAEDAMEHCGRVLGFGNLDKTFNMKQETAEKRGRFWWSLQLTQSFDAAVEELGGLSAATGKPILQKMIATESIPALTLHVVNKRLQNARNKAKKLAGEI</sequence>
<keyword evidence="3" id="KW-1185">Reference proteome</keyword>
<evidence type="ECO:0000313" key="3">
    <source>
        <dbReference type="Proteomes" id="UP000037460"/>
    </source>
</evidence>
<evidence type="ECO:0000313" key="2">
    <source>
        <dbReference type="EMBL" id="KOO53844.1"/>
    </source>
</evidence>
<accession>A0A0M0LS18</accession>